<evidence type="ECO:0000256" key="1">
    <source>
        <dbReference type="ARBA" id="ARBA00004123"/>
    </source>
</evidence>
<keyword evidence="8" id="KW-1185">Reference proteome</keyword>
<dbReference type="HOGENOM" id="CLU_073373_0_0_1"/>
<feature type="region of interest" description="Disordered" evidence="6">
    <location>
        <begin position="118"/>
        <end position="170"/>
    </location>
</feature>
<comment type="subcellular location">
    <subcellularLocation>
        <location evidence="1">Nucleus</location>
    </subcellularLocation>
</comment>
<accession>K5W4F2</accession>
<evidence type="ECO:0000313" key="7">
    <source>
        <dbReference type="EMBL" id="EKM54040.1"/>
    </source>
</evidence>
<dbReference type="GeneID" id="18919586"/>
<organism evidence="7 8">
    <name type="scientific">Phanerochaete carnosa (strain HHB-10118-sp)</name>
    <name type="common">White-rot fungus</name>
    <name type="synonym">Peniophora carnosa</name>
    <dbReference type="NCBI Taxonomy" id="650164"/>
    <lineage>
        <taxon>Eukaryota</taxon>
        <taxon>Fungi</taxon>
        <taxon>Dikarya</taxon>
        <taxon>Basidiomycota</taxon>
        <taxon>Agaricomycotina</taxon>
        <taxon>Agaricomycetes</taxon>
        <taxon>Polyporales</taxon>
        <taxon>Phanerochaetaceae</taxon>
        <taxon>Phanerochaete</taxon>
    </lineage>
</organism>
<keyword evidence="3" id="KW-0805">Transcription regulation</keyword>
<gene>
    <name evidence="7" type="ORF">PHACADRAFT_29309</name>
</gene>
<dbReference type="Pfam" id="PF11571">
    <property type="entry name" value="Med27"/>
    <property type="match status" value="1"/>
</dbReference>
<evidence type="ECO:0000256" key="4">
    <source>
        <dbReference type="ARBA" id="ARBA00023163"/>
    </source>
</evidence>
<evidence type="ECO:0000313" key="8">
    <source>
        <dbReference type="Proteomes" id="UP000008370"/>
    </source>
</evidence>
<comment type="similarity">
    <text evidence="2">Belongs to the Mediator complex subunit 27 family.</text>
</comment>
<dbReference type="RefSeq" id="XP_007396534.1">
    <property type="nucleotide sequence ID" value="XM_007396472.1"/>
</dbReference>
<feature type="region of interest" description="Disordered" evidence="6">
    <location>
        <begin position="1"/>
        <end position="31"/>
    </location>
</feature>
<evidence type="ECO:0000256" key="2">
    <source>
        <dbReference type="ARBA" id="ARBA00008048"/>
    </source>
</evidence>
<proteinExistence type="inferred from homology"/>
<dbReference type="OrthoDB" id="10261040at2759"/>
<feature type="compositionally biased region" description="Basic and acidic residues" evidence="6">
    <location>
        <begin position="118"/>
        <end position="134"/>
    </location>
</feature>
<keyword evidence="4" id="KW-0804">Transcription</keyword>
<dbReference type="AlphaFoldDB" id="K5W4F2"/>
<sequence length="341" mass="37208">MQSPADPAASSSSSSSSGEPKTQSPAVPDAAAAAAAASSDLQALKGQISLLTELGNRVESLRQTPSYLRLGAVAPSTSPIASNVSPASQAALISHGFEGIKLFLEKVQSDPVQDVLRKASESEAEDKRNLDFNHPRRNLKHNRQPSPDSPQPYRTLQPKTSLFPPDDAAAPTPLRVDDLVHYIRSYNTTNAHRLHVWTATPRPSRLNLPSELMVRFTIRDVVTVYLTLGSMPPESTIVVEGATAFGPREKKPPHSQSSYVVYQRLSQHLAKMLQSKPQASFQLVMVLLASYEDLFVRRCSACQRVTSAEGHLPPAARVWVPSEREGEEGHWDAKHPSCLQS</sequence>
<evidence type="ECO:0000256" key="3">
    <source>
        <dbReference type="ARBA" id="ARBA00023015"/>
    </source>
</evidence>
<dbReference type="InParanoid" id="K5W4F2"/>
<evidence type="ECO:0000256" key="6">
    <source>
        <dbReference type="SAM" id="MobiDB-lite"/>
    </source>
</evidence>
<keyword evidence="5" id="KW-0539">Nucleus</keyword>
<dbReference type="EMBL" id="JH930473">
    <property type="protein sequence ID" value="EKM54040.1"/>
    <property type="molecule type" value="Genomic_DNA"/>
</dbReference>
<dbReference type="KEGG" id="pco:PHACADRAFT_29309"/>
<dbReference type="GO" id="GO:0016592">
    <property type="term" value="C:mediator complex"/>
    <property type="evidence" value="ECO:0007669"/>
    <property type="project" value="InterPro"/>
</dbReference>
<dbReference type="InterPro" id="IPR021627">
    <property type="entry name" value="Mediator_Med27"/>
</dbReference>
<dbReference type="Proteomes" id="UP000008370">
    <property type="component" value="Unassembled WGS sequence"/>
</dbReference>
<reference evidence="7 8" key="1">
    <citation type="journal article" date="2012" name="BMC Genomics">
        <title>Comparative genomics of the white-rot fungi, Phanerochaete carnosa and P. chrysosporium, to elucidate the genetic basis of the distinct wood types they colonize.</title>
        <authorList>
            <person name="Suzuki H."/>
            <person name="MacDonald J."/>
            <person name="Syed K."/>
            <person name="Salamov A."/>
            <person name="Hori C."/>
            <person name="Aerts A."/>
            <person name="Henrissat B."/>
            <person name="Wiebenga A."/>
            <person name="vanKuyk P.A."/>
            <person name="Barry K."/>
            <person name="Lindquist E."/>
            <person name="LaButti K."/>
            <person name="Lapidus A."/>
            <person name="Lucas S."/>
            <person name="Coutinho P."/>
            <person name="Gong Y."/>
            <person name="Samejima M."/>
            <person name="Mahadevan R."/>
            <person name="Abou-Zaid M."/>
            <person name="de Vries R.P."/>
            <person name="Igarashi K."/>
            <person name="Yadav J.S."/>
            <person name="Grigoriev I.V."/>
            <person name="Master E.R."/>
        </authorList>
    </citation>
    <scope>NUCLEOTIDE SEQUENCE [LARGE SCALE GENOMIC DNA]</scope>
    <source>
        <strain evidence="7 8">HHB-10118-sp</strain>
    </source>
</reference>
<name>K5W4F2_PHACS</name>
<protein>
    <recommendedName>
        <fullName evidence="9">Mediator complex subunit 27</fullName>
    </recommendedName>
</protein>
<evidence type="ECO:0000256" key="5">
    <source>
        <dbReference type="ARBA" id="ARBA00023242"/>
    </source>
</evidence>
<evidence type="ECO:0008006" key="9">
    <source>
        <dbReference type="Google" id="ProtNLM"/>
    </source>
</evidence>